<evidence type="ECO:0000256" key="1">
    <source>
        <dbReference type="ARBA" id="ARBA00001966"/>
    </source>
</evidence>
<dbReference type="EMBL" id="JAUSTB010000015">
    <property type="protein sequence ID" value="MDQ0147666.1"/>
    <property type="molecule type" value="Genomic_DNA"/>
</dbReference>
<evidence type="ECO:0000256" key="3">
    <source>
        <dbReference type="ARBA" id="ARBA00007185"/>
    </source>
</evidence>
<keyword evidence="16" id="KW-1185">Reference proteome</keyword>
<dbReference type="EC" id="4.2.1.3" evidence="4"/>
<comment type="pathway">
    <text evidence="2">Carbohydrate metabolism; tricarboxylic acid cycle; isocitrate from oxaloacetate: step 2/2.</text>
</comment>
<comment type="caution">
    <text evidence="15">The sequence shown here is derived from an EMBL/GenBank/DDBJ whole genome shotgun (WGS) entry which is preliminary data.</text>
</comment>
<dbReference type="InterPro" id="IPR000573">
    <property type="entry name" value="AconitaseA/IPMdHydase_ssu_swvl"/>
</dbReference>
<keyword evidence="8" id="KW-0694">RNA-binding</keyword>
<name>A0AAJ1SZU4_9MICC</name>
<dbReference type="GO" id="GO:0006099">
    <property type="term" value="P:tricarboxylic acid cycle"/>
    <property type="evidence" value="ECO:0007669"/>
    <property type="project" value="UniProtKB-KW"/>
</dbReference>
<dbReference type="Gene3D" id="3.30.499.10">
    <property type="entry name" value="Aconitase, domain 3"/>
    <property type="match status" value="2"/>
</dbReference>
<proteinExistence type="inferred from homology"/>
<evidence type="ECO:0000313" key="15">
    <source>
        <dbReference type="EMBL" id="MDQ0147666.1"/>
    </source>
</evidence>
<dbReference type="InterPro" id="IPR018136">
    <property type="entry name" value="Aconitase_4Fe-4S_BS"/>
</dbReference>
<dbReference type="NCBIfam" id="NF006757">
    <property type="entry name" value="PRK09277.1"/>
    <property type="match status" value="1"/>
</dbReference>
<dbReference type="PANTHER" id="PTHR11670">
    <property type="entry name" value="ACONITASE/IRON-RESPONSIVE ELEMENT FAMILY MEMBER"/>
    <property type="match status" value="1"/>
</dbReference>
<evidence type="ECO:0000259" key="14">
    <source>
        <dbReference type="Pfam" id="PF00694"/>
    </source>
</evidence>
<dbReference type="InterPro" id="IPR036008">
    <property type="entry name" value="Aconitase_4Fe-4S_dom"/>
</dbReference>
<dbReference type="Pfam" id="PF00694">
    <property type="entry name" value="Aconitase_C"/>
    <property type="match status" value="1"/>
</dbReference>
<evidence type="ECO:0000256" key="2">
    <source>
        <dbReference type="ARBA" id="ARBA00004717"/>
    </source>
</evidence>
<keyword evidence="6" id="KW-0816">Tricarboxylic acid cycle</keyword>
<dbReference type="PRINTS" id="PR00415">
    <property type="entry name" value="ACONITASE"/>
</dbReference>
<evidence type="ECO:0000259" key="13">
    <source>
        <dbReference type="Pfam" id="PF00330"/>
    </source>
</evidence>
<dbReference type="InterPro" id="IPR015928">
    <property type="entry name" value="Aconitase/3IPM_dehydase_swvl"/>
</dbReference>
<dbReference type="Proteomes" id="UP001239267">
    <property type="component" value="Unassembled WGS sequence"/>
</dbReference>
<evidence type="ECO:0000256" key="10">
    <source>
        <dbReference type="ARBA" id="ARBA00023014"/>
    </source>
</evidence>
<dbReference type="GO" id="GO:0051536">
    <property type="term" value="F:iron-sulfur cluster binding"/>
    <property type="evidence" value="ECO:0007669"/>
    <property type="project" value="UniProtKB-KW"/>
</dbReference>
<accession>A0AAJ1SZU4</accession>
<dbReference type="GO" id="GO:0003723">
    <property type="term" value="F:RNA binding"/>
    <property type="evidence" value="ECO:0007669"/>
    <property type="project" value="UniProtKB-KW"/>
</dbReference>
<evidence type="ECO:0000256" key="11">
    <source>
        <dbReference type="ARBA" id="ARBA00023239"/>
    </source>
</evidence>
<dbReference type="FunFam" id="3.30.499.10:FF:000002">
    <property type="entry name" value="Aconitate hydratase"/>
    <property type="match status" value="1"/>
</dbReference>
<dbReference type="FunFam" id="3.30.499.10:FF:000009">
    <property type="entry name" value="Aconitate hydratase"/>
    <property type="match status" value="1"/>
</dbReference>
<dbReference type="InterPro" id="IPR006249">
    <property type="entry name" value="Aconitase/IRP2"/>
</dbReference>
<dbReference type="GO" id="GO:0019679">
    <property type="term" value="P:propionate metabolic process, methylcitrate cycle"/>
    <property type="evidence" value="ECO:0007669"/>
    <property type="project" value="UniProtKB-ARBA"/>
</dbReference>
<dbReference type="InterPro" id="IPR001030">
    <property type="entry name" value="Acoase/IPM_deHydtase_lsu_aba"/>
</dbReference>
<dbReference type="SUPFAM" id="SSF52016">
    <property type="entry name" value="LeuD/IlvD-like"/>
    <property type="match status" value="1"/>
</dbReference>
<dbReference type="AlphaFoldDB" id="A0AAJ1SZU4"/>
<dbReference type="RefSeq" id="WP_141160780.1">
    <property type="nucleotide sequence ID" value="NZ_JAUSTB010000015.1"/>
</dbReference>
<dbReference type="GO" id="GO:0003994">
    <property type="term" value="F:aconitate hydratase activity"/>
    <property type="evidence" value="ECO:0007669"/>
    <property type="project" value="UniProtKB-EC"/>
</dbReference>
<dbReference type="InterPro" id="IPR044137">
    <property type="entry name" value="AcnA_IRP_Swivel"/>
</dbReference>
<feature type="domain" description="Aconitase A/isopropylmalate dehydratase small subunit swivel" evidence="14">
    <location>
        <begin position="731"/>
        <end position="860"/>
    </location>
</feature>
<keyword evidence="10" id="KW-0411">Iron-sulfur</keyword>
<gene>
    <name evidence="15" type="ORF">J2T23_003584</name>
</gene>
<dbReference type="Pfam" id="PF00330">
    <property type="entry name" value="Aconitase"/>
    <property type="match status" value="1"/>
</dbReference>
<dbReference type="FunFam" id="3.20.19.10:FF:000001">
    <property type="entry name" value="Aconitate hydratase"/>
    <property type="match status" value="1"/>
</dbReference>
<evidence type="ECO:0000256" key="12">
    <source>
        <dbReference type="ARBA" id="ARBA00023501"/>
    </source>
</evidence>
<evidence type="ECO:0000256" key="7">
    <source>
        <dbReference type="ARBA" id="ARBA00022723"/>
    </source>
</evidence>
<evidence type="ECO:0000256" key="5">
    <source>
        <dbReference type="ARBA" id="ARBA00019378"/>
    </source>
</evidence>
<dbReference type="SUPFAM" id="SSF53732">
    <property type="entry name" value="Aconitase iron-sulfur domain"/>
    <property type="match status" value="1"/>
</dbReference>
<keyword evidence="9" id="KW-0408">Iron</keyword>
<sequence>MSTVDSFGSKGKLNVAGTEYEIFRLNSVEGAENLPFSLKVLLENLLRTEDGANITADHVRALAGWDPNAEPDTEIQFTPARVIMQDFTGVPCVVDLATMREAVKDLGGDPKRVNPLAPAEMVIDHSVQIDAFGNSGALERNMEIEYQRNGERYQFLRWGQTAFDDFKVVPPGTGIVHQVNIEYLARTVMTREVDGALRAYPDTCVGTDSHTTMVNGLGVLGWGVGGIEAEAAMLGQPVSMLIPRVVGFKLSGSIPAGATATDVVLTITEMLRQHGVVGKFVEFYGEGVAAVPLANRATIGNMSPEFGSTAAMFPIDDVTLDYLRLTGRSDENVALVEAYAKEQGLWHDPSRDIKFSEYLELDLSTVVPSISGPKRPQDRIILTESKAQFREDLRNYVKVDLADGSLDEAIDESFPASDSPSFTATATHLTEEAPHAHGPKSNGRPTKKVAVKTADGREFELDHGAVSIASITSCTNTSNPSVMLAAALLARNAVEKGLAAKPWVKTSVAPGSKVVTDYYNKSGLTPYLEKLGFYIVGYGCATCIGNSGPLDAEISEAIQANDLSVTAVLSGNRNFEGRINPDVKMNYLASPPLVIAYALAGTMDFDFENDALGQDEAGNDVFLKDIWPNPVEVQQVIDSSIDKGMFARGYEGVFDGDDRWKALDTPAGDTFAWDEKSTYVRKPPYFDGMKAQPEPVKDISGARVLLKLGDSVTTDHISPAGSFKSDTPAGQYLLANGVERKDFNSYGSRRGNHEVMIRGTFANIRIKNQLLDGVEGGFTRDFTQADGPQAYVYDAAQNYQAAGTPLVVLAGKEYGSGSSRDWAAKGTALLGVKAVIAESYERIHRSNLIGMGVLPLQYPAGENAASLGLTGTETFSVEGVTALNEGTTPKTLKVTATAEDGSSKSFDAVLRIDTPGEADYYRNGGILQYVLRQISAN</sequence>
<dbReference type="NCBIfam" id="NF009520">
    <property type="entry name" value="PRK12881.1"/>
    <property type="match status" value="1"/>
</dbReference>
<reference evidence="15 16" key="1">
    <citation type="submission" date="2023-07" db="EMBL/GenBank/DDBJ databases">
        <title>Sorghum-associated microbial communities from plants grown in Nebraska, USA.</title>
        <authorList>
            <person name="Schachtman D."/>
        </authorList>
    </citation>
    <scope>NUCLEOTIDE SEQUENCE [LARGE SCALE GENOMIC DNA]</scope>
    <source>
        <strain evidence="15 16">DS1001</strain>
    </source>
</reference>
<dbReference type="PROSITE" id="PS01244">
    <property type="entry name" value="ACONITASE_2"/>
    <property type="match status" value="1"/>
</dbReference>
<evidence type="ECO:0000313" key="16">
    <source>
        <dbReference type="Proteomes" id="UP001239267"/>
    </source>
</evidence>
<dbReference type="Gene3D" id="3.20.19.10">
    <property type="entry name" value="Aconitase, domain 4"/>
    <property type="match status" value="1"/>
</dbReference>
<keyword evidence="7" id="KW-0479">Metal-binding</keyword>
<keyword evidence="11 15" id="KW-0456">Lyase</keyword>
<evidence type="ECO:0000256" key="4">
    <source>
        <dbReference type="ARBA" id="ARBA00012926"/>
    </source>
</evidence>
<dbReference type="CDD" id="cd01580">
    <property type="entry name" value="AcnA_IRP_Swivel"/>
    <property type="match status" value="1"/>
</dbReference>
<organism evidence="15 16">
    <name type="scientific">Pseudarthrobacter niigatensis</name>
    <dbReference type="NCBI Taxonomy" id="369935"/>
    <lineage>
        <taxon>Bacteria</taxon>
        <taxon>Bacillati</taxon>
        <taxon>Actinomycetota</taxon>
        <taxon>Actinomycetes</taxon>
        <taxon>Micrococcales</taxon>
        <taxon>Micrococcaceae</taxon>
        <taxon>Pseudarthrobacter</taxon>
    </lineage>
</organism>
<evidence type="ECO:0000256" key="9">
    <source>
        <dbReference type="ARBA" id="ARBA00023004"/>
    </source>
</evidence>
<dbReference type="Gene3D" id="6.10.190.10">
    <property type="match status" value="1"/>
</dbReference>
<dbReference type="GO" id="GO:0046872">
    <property type="term" value="F:metal ion binding"/>
    <property type="evidence" value="ECO:0007669"/>
    <property type="project" value="UniProtKB-KW"/>
</dbReference>
<feature type="domain" description="Aconitase/3-isopropylmalate dehydratase large subunit alpha/beta/alpha" evidence="13">
    <location>
        <begin position="70"/>
        <end position="601"/>
    </location>
</feature>
<evidence type="ECO:0000256" key="8">
    <source>
        <dbReference type="ARBA" id="ARBA00022884"/>
    </source>
</evidence>
<dbReference type="PROSITE" id="PS00450">
    <property type="entry name" value="ACONITASE_1"/>
    <property type="match status" value="1"/>
</dbReference>
<evidence type="ECO:0000256" key="6">
    <source>
        <dbReference type="ARBA" id="ARBA00022532"/>
    </source>
</evidence>
<comment type="similarity">
    <text evidence="3">Belongs to the aconitase/IPM isomerase family.</text>
</comment>
<comment type="catalytic activity">
    <reaction evidence="12">
        <text>citrate = D-threo-isocitrate</text>
        <dbReference type="Rhea" id="RHEA:10336"/>
        <dbReference type="ChEBI" id="CHEBI:15562"/>
        <dbReference type="ChEBI" id="CHEBI:16947"/>
        <dbReference type="EC" id="4.2.1.3"/>
    </reaction>
</comment>
<comment type="cofactor">
    <cofactor evidence="1">
        <name>[4Fe-4S] cluster</name>
        <dbReference type="ChEBI" id="CHEBI:49883"/>
    </cofactor>
</comment>
<protein>
    <recommendedName>
        <fullName evidence="5">Aconitate hydratase A</fullName>
        <ecNumber evidence="4">4.2.1.3</ecNumber>
    </recommendedName>
</protein>
<dbReference type="InterPro" id="IPR015931">
    <property type="entry name" value="Acnase/IPM_dHydase_lsu_aba_1/3"/>
</dbReference>